<feature type="coiled-coil region" evidence="1">
    <location>
        <begin position="267"/>
        <end position="316"/>
    </location>
</feature>
<evidence type="ECO:0000313" key="3">
    <source>
        <dbReference type="EMBL" id="GFO46433.1"/>
    </source>
</evidence>
<organism evidence="3 4">
    <name type="scientific">Plakobranchus ocellatus</name>
    <dbReference type="NCBI Taxonomy" id="259542"/>
    <lineage>
        <taxon>Eukaryota</taxon>
        <taxon>Metazoa</taxon>
        <taxon>Spiralia</taxon>
        <taxon>Lophotrochozoa</taxon>
        <taxon>Mollusca</taxon>
        <taxon>Gastropoda</taxon>
        <taxon>Heterobranchia</taxon>
        <taxon>Euthyneura</taxon>
        <taxon>Panpulmonata</taxon>
        <taxon>Sacoglossa</taxon>
        <taxon>Placobranchoidea</taxon>
        <taxon>Plakobranchidae</taxon>
        <taxon>Plakobranchus</taxon>
    </lineage>
</organism>
<reference evidence="3 4" key="1">
    <citation type="journal article" date="2021" name="Elife">
        <title>Chloroplast acquisition without the gene transfer in kleptoplastic sea slugs, Plakobranchus ocellatus.</title>
        <authorList>
            <person name="Maeda T."/>
            <person name="Takahashi S."/>
            <person name="Yoshida T."/>
            <person name="Shimamura S."/>
            <person name="Takaki Y."/>
            <person name="Nagai Y."/>
            <person name="Toyoda A."/>
            <person name="Suzuki Y."/>
            <person name="Arimoto A."/>
            <person name="Ishii H."/>
            <person name="Satoh N."/>
            <person name="Nishiyama T."/>
            <person name="Hasebe M."/>
            <person name="Maruyama T."/>
            <person name="Minagawa J."/>
            <person name="Obokata J."/>
            <person name="Shigenobu S."/>
        </authorList>
    </citation>
    <scope>NUCLEOTIDE SEQUENCE [LARGE SCALE GENOMIC DNA]</scope>
</reference>
<feature type="region of interest" description="Disordered" evidence="2">
    <location>
        <begin position="345"/>
        <end position="469"/>
    </location>
</feature>
<dbReference type="Proteomes" id="UP000735302">
    <property type="component" value="Unassembled WGS sequence"/>
</dbReference>
<feature type="compositionally biased region" description="Basic and acidic residues" evidence="2">
    <location>
        <begin position="345"/>
        <end position="361"/>
    </location>
</feature>
<evidence type="ECO:0000313" key="4">
    <source>
        <dbReference type="Proteomes" id="UP000735302"/>
    </source>
</evidence>
<dbReference type="AlphaFoldDB" id="A0AAV4DQU8"/>
<keyword evidence="4" id="KW-1185">Reference proteome</keyword>
<feature type="compositionally biased region" description="Gly residues" evidence="2">
    <location>
        <begin position="1"/>
        <end position="10"/>
    </location>
</feature>
<feature type="compositionally biased region" description="Basic and acidic residues" evidence="2">
    <location>
        <begin position="422"/>
        <end position="432"/>
    </location>
</feature>
<accession>A0AAV4DQU8</accession>
<comment type="caution">
    <text evidence="3">The sequence shown here is derived from an EMBL/GenBank/DDBJ whole genome shotgun (WGS) entry which is preliminary data.</text>
</comment>
<name>A0AAV4DQU8_9GAST</name>
<dbReference type="EMBL" id="BLXT01008186">
    <property type="protein sequence ID" value="GFO46433.1"/>
    <property type="molecule type" value="Genomic_DNA"/>
</dbReference>
<feature type="compositionally biased region" description="Basic and acidic residues" evidence="2">
    <location>
        <begin position="448"/>
        <end position="469"/>
    </location>
</feature>
<keyword evidence="1" id="KW-0175">Coiled coil</keyword>
<feature type="region of interest" description="Disordered" evidence="2">
    <location>
        <begin position="1"/>
        <end position="28"/>
    </location>
</feature>
<evidence type="ECO:0000256" key="1">
    <source>
        <dbReference type="SAM" id="Coils"/>
    </source>
</evidence>
<sequence length="487" mass="55865">MQVASGGGGDMMRTMKKVGDDDDEDDDDDWQREILDQHLDLEQRQILRNQRMARIYLNPTKLVISPRKNPLQVQNLAERRKFRLQEHTRTQVLSRRKEHKMCAVYGVNYRDVGGLSENIRPAKRLSVSGKVCQKLRHFPPFSGPHALHMLPWEMIPGKPARERYQVKMFKYKVAGHNMEDEESKDINEFSTTPLAVWRQQRFASPEGCNFRDFKQQLLTSKYKAMLQMQEYMKKQDENVSFGFSKLTSHYKPWNGTVEATQPDQEDLVNDQVEMAAAEEEAAQMAKKMARERASMFAQHKAAREAFKEKLKEQKRLRSDPNSQLEILNVQPNEVKEAENIQEAMDASKKDVKESIEIRTESSDPSVVTRLVKSEPGGKRKRMVVRRKKDKKQAEEAAAAAAEEKKSEEPLAAADGARGSMTADRRSHAETETRSQSGSSATPEGVSKPQKDRVTEGKKPPAFRVEEQFKEDVSYYLDANKQESFLLD</sequence>
<proteinExistence type="predicted"/>
<gene>
    <name evidence="3" type="ORF">PoB_007293800</name>
</gene>
<feature type="compositionally biased region" description="Basic residues" evidence="2">
    <location>
        <begin position="378"/>
        <end position="390"/>
    </location>
</feature>
<protein>
    <submittedName>
        <fullName evidence="3">Uncharacterized protein</fullName>
    </submittedName>
</protein>
<evidence type="ECO:0000256" key="2">
    <source>
        <dbReference type="SAM" id="MobiDB-lite"/>
    </source>
</evidence>